<sequence length="170" mass="19526">MSVCLAVKEKKKKDLVKKIIRPSHSKAKKQERSKMEQLEINNGYTHTLYLDASDYIPREFVKTELPWSVALNILCSLKLDDYIDGNIALFMEYEDLRGKHRLPVDFQQLEFESSVLFSNLVHLPARGNIADLCLKVIGVPQGINVEVEVMHIQLEESRSFIDSQPARKVI</sequence>
<evidence type="ECO:0000313" key="2">
    <source>
        <dbReference type="Proteomes" id="UP001239782"/>
    </source>
</evidence>
<keyword evidence="2" id="KW-1185">Reference proteome</keyword>
<reference evidence="1 2" key="1">
    <citation type="submission" date="2023-08" db="EMBL/GenBank/DDBJ databases">
        <title>Pleionea litopenaei sp. nov., isolated from stomach of juvenile Litopenaeus vannamei.</title>
        <authorList>
            <person name="Rho A.M."/>
            <person name="Hwang C.Y."/>
        </authorList>
    </citation>
    <scope>NUCLEOTIDE SEQUENCE [LARGE SCALE GENOMIC DNA]</scope>
    <source>
        <strain evidence="1 2">HL-JVS1</strain>
    </source>
</reference>
<dbReference type="AlphaFoldDB" id="A0AA51RTH5"/>
<accession>A0AA51RTH5</accession>
<dbReference type="RefSeq" id="WP_309202537.1">
    <property type="nucleotide sequence ID" value="NZ_CP133548.1"/>
</dbReference>
<evidence type="ECO:0000313" key="1">
    <source>
        <dbReference type="EMBL" id="WMS87396.1"/>
    </source>
</evidence>
<dbReference type="EMBL" id="CP133548">
    <property type="protein sequence ID" value="WMS87396.1"/>
    <property type="molecule type" value="Genomic_DNA"/>
</dbReference>
<name>A0AA51RTH5_9GAMM</name>
<gene>
    <name evidence="1" type="ORF">Q9312_00355</name>
</gene>
<proteinExistence type="predicted"/>
<dbReference type="KEGG" id="plei:Q9312_00355"/>
<organism evidence="1 2">
    <name type="scientific">Pleionea litopenaei</name>
    <dbReference type="NCBI Taxonomy" id="3070815"/>
    <lineage>
        <taxon>Bacteria</taxon>
        <taxon>Pseudomonadati</taxon>
        <taxon>Pseudomonadota</taxon>
        <taxon>Gammaproteobacteria</taxon>
        <taxon>Oceanospirillales</taxon>
        <taxon>Pleioneaceae</taxon>
        <taxon>Pleionea</taxon>
    </lineage>
</organism>
<dbReference type="Proteomes" id="UP001239782">
    <property type="component" value="Chromosome"/>
</dbReference>
<protein>
    <submittedName>
        <fullName evidence="1">Uncharacterized protein</fullName>
    </submittedName>
</protein>